<dbReference type="RefSeq" id="WP_165048475.1">
    <property type="nucleotide sequence ID" value="NZ_JAALFE010000005.1"/>
</dbReference>
<dbReference type="AlphaFoldDB" id="A0A6M1U902"/>
<accession>A0A6M1U902</accession>
<proteinExistence type="predicted"/>
<reference evidence="1 2" key="1">
    <citation type="submission" date="2020-02" db="EMBL/GenBank/DDBJ databases">
        <title>Rhodobacter translucens sp. nov., a novel bacterium isolated from activated sludge.</title>
        <authorList>
            <person name="Liu J."/>
        </authorList>
    </citation>
    <scope>NUCLEOTIDE SEQUENCE [LARGE SCALE GENOMIC DNA]</scope>
    <source>
        <strain evidence="1 2">HX-7-19</strain>
    </source>
</reference>
<dbReference type="EMBL" id="JAALFE010000005">
    <property type="protein sequence ID" value="NGQ90711.1"/>
    <property type="molecule type" value="Genomic_DNA"/>
</dbReference>
<dbReference type="InterPro" id="IPR009057">
    <property type="entry name" value="Homeodomain-like_sf"/>
</dbReference>
<sequence>MARPRSIPDAEIFDAILGLMAEVGAAGVSFGAVSKLCGLAPASLVQRYGDRAGMVRAAMAHGWAGLAVASDALAAREETAQGFLKALGAVLLPALLRESLADPAMAEQAAAWRAGVERVLAAKMGCRAEAAAMLFAAWQGRMAWSVAGGAGFRLKDAARRLG</sequence>
<name>A0A6M1U902_9RHOB</name>
<gene>
    <name evidence="1" type="ORF">G5V65_07355</name>
</gene>
<keyword evidence="2" id="KW-1185">Reference proteome</keyword>
<dbReference type="Gene3D" id="1.10.357.10">
    <property type="entry name" value="Tetracycline Repressor, domain 2"/>
    <property type="match status" value="1"/>
</dbReference>
<evidence type="ECO:0000313" key="2">
    <source>
        <dbReference type="Proteomes" id="UP000474758"/>
    </source>
</evidence>
<dbReference type="Proteomes" id="UP000474758">
    <property type="component" value="Unassembled WGS sequence"/>
</dbReference>
<evidence type="ECO:0000313" key="1">
    <source>
        <dbReference type="EMBL" id="NGQ90711.1"/>
    </source>
</evidence>
<protein>
    <submittedName>
        <fullName evidence="1">Transcriptional regulator</fullName>
    </submittedName>
</protein>
<dbReference type="SUPFAM" id="SSF46689">
    <property type="entry name" value="Homeodomain-like"/>
    <property type="match status" value="1"/>
</dbReference>
<organism evidence="1 2">
    <name type="scientific">Paragemmobacter kunshanensis</name>
    <dbReference type="NCBI Taxonomy" id="2583234"/>
    <lineage>
        <taxon>Bacteria</taxon>
        <taxon>Pseudomonadati</taxon>
        <taxon>Pseudomonadota</taxon>
        <taxon>Alphaproteobacteria</taxon>
        <taxon>Rhodobacterales</taxon>
        <taxon>Paracoccaceae</taxon>
        <taxon>Paragemmobacter</taxon>
    </lineage>
</organism>
<comment type="caution">
    <text evidence="1">The sequence shown here is derived from an EMBL/GenBank/DDBJ whole genome shotgun (WGS) entry which is preliminary data.</text>
</comment>